<organism evidence="2 3">
    <name type="scientific">Hanseniaspora valbyensis NRRL Y-1626</name>
    <dbReference type="NCBI Taxonomy" id="766949"/>
    <lineage>
        <taxon>Eukaryota</taxon>
        <taxon>Fungi</taxon>
        <taxon>Dikarya</taxon>
        <taxon>Ascomycota</taxon>
        <taxon>Saccharomycotina</taxon>
        <taxon>Saccharomycetes</taxon>
        <taxon>Saccharomycodales</taxon>
        <taxon>Saccharomycodaceae</taxon>
        <taxon>Hanseniaspora</taxon>
    </lineage>
</organism>
<sequence>MVTFKNSLDVNKSNNKNPLTKKKNNTNNKEDPSNNSLLFFKTENISDNIYLPNEAITNPNLNGSNNSIGGSAFTSPLLIANNSNIQNGDNYNSNNNNNNNNILGSATLQNQPSLLSPRVESQIRTTINMNKRQSFSNTTPFMNDNLYNKSIVDKSPLPQILPPSAIPLASSQSSMGNTGLPNNLSTSRKSSFIFNNLITPIMLPSLMINTPFLGSNLSEGTNYNTMNTNASSGNTLSLQTPTIGYNNFFSEKKNSIEFTSGSINYSNQDLFLKKFQANPKTPILNGTTNSRTNSASFYKKSNSEEIKRNTYQEKSKTNSNSPKRNTKSSEDNIKKQEQQITDKYCYDNNVAVISDSEDTEEKSFPKLDMKSSNDLTEDNSNDYFIDNSSNNKNNSNPAIFLKMNYDISNAIKKSKRHERINNNTNNYNNKGFSRSVSPLNTPVPDKQPQSPLVKKKKKVEKIKKTKNKNMGLKINKLSLENILNVGGEHSIVLANINNKTLANPREDNRQRIGSSCNLCQLKKCKCDSIIEVLVDNDLIFKFDPIILEKEVDDKTFNSSANEEESQLNSKLHYSLNLSDLRILQTLQSWLYKNGLTLPEDIKEGIFKEKNVSYYKHLNKIIKITSCSHCVALGLPCNFKYGYSKEDKRLCYKLHLKTKNPKNETGDKLEEKTNKKNDISTLPKESCALGRLTIRDYYNFLGL</sequence>
<feature type="compositionally biased region" description="Basic and acidic residues" evidence="1">
    <location>
        <begin position="301"/>
        <end position="316"/>
    </location>
</feature>
<feature type="region of interest" description="Disordered" evidence="1">
    <location>
        <begin position="281"/>
        <end position="333"/>
    </location>
</feature>
<proteinExistence type="predicted"/>
<dbReference type="AlphaFoldDB" id="A0A1B7TEV5"/>
<feature type="compositionally biased region" description="Polar residues" evidence="1">
    <location>
        <begin position="1"/>
        <end position="10"/>
    </location>
</feature>
<dbReference type="EMBL" id="LXPE01000009">
    <property type="protein sequence ID" value="OBA27282.1"/>
    <property type="molecule type" value="Genomic_DNA"/>
</dbReference>
<dbReference type="OrthoDB" id="4036575at2759"/>
<feature type="region of interest" description="Disordered" evidence="1">
    <location>
        <begin position="1"/>
        <end position="35"/>
    </location>
</feature>
<evidence type="ECO:0000256" key="1">
    <source>
        <dbReference type="SAM" id="MobiDB-lite"/>
    </source>
</evidence>
<name>A0A1B7TEV5_9ASCO</name>
<feature type="region of interest" description="Disordered" evidence="1">
    <location>
        <begin position="356"/>
        <end position="376"/>
    </location>
</feature>
<accession>A0A1B7TEV5</accession>
<feature type="compositionally biased region" description="Polar residues" evidence="1">
    <location>
        <begin position="284"/>
        <end position="300"/>
    </location>
</feature>
<protein>
    <submittedName>
        <fullName evidence="2">Uncharacterized protein</fullName>
    </submittedName>
</protein>
<reference evidence="3" key="1">
    <citation type="journal article" date="2016" name="Proc. Natl. Acad. Sci. U.S.A.">
        <title>Comparative genomics of biotechnologically important yeasts.</title>
        <authorList>
            <person name="Riley R."/>
            <person name="Haridas S."/>
            <person name="Wolfe K.H."/>
            <person name="Lopes M.R."/>
            <person name="Hittinger C.T."/>
            <person name="Goeker M."/>
            <person name="Salamov A.A."/>
            <person name="Wisecaver J.H."/>
            <person name="Long T.M."/>
            <person name="Calvey C.H."/>
            <person name="Aerts A.L."/>
            <person name="Barry K.W."/>
            <person name="Choi C."/>
            <person name="Clum A."/>
            <person name="Coughlan A.Y."/>
            <person name="Deshpande S."/>
            <person name="Douglass A.P."/>
            <person name="Hanson S.J."/>
            <person name="Klenk H.-P."/>
            <person name="LaButti K.M."/>
            <person name="Lapidus A."/>
            <person name="Lindquist E.A."/>
            <person name="Lipzen A.M."/>
            <person name="Meier-Kolthoff J.P."/>
            <person name="Ohm R.A."/>
            <person name="Otillar R.P."/>
            <person name="Pangilinan J.L."/>
            <person name="Peng Y."/>
            <person name="Rokas A."/>
            <person name="Rosa C.A."/>
            <person name="Scheuner C."/>
            <person name="Sibirny A.A."/>
            <person name="Slot J.C."/>
            <person name="Stielow J.B."/>
            <person name="Sun H."/>
            <person name="Kurtzman C.P."/>
            <person name="Blackwell M."/>
            <person name="Grigoriev I.V."/>
            <person name="Jeffries T.W."/>
        </authorList>
    </citation>
    <scope>NUCLEOTIDE SEQUENCE [LARGE SCALE GENOMIC DNA]</scope>
    <source>
        <strain evidence="3">NRRL Y-1626</strain>
    </source>
</reference>
<gene>
    <name evidence="2" type="ORF">HANVADRAFT_52323</name>
</gene>
<feature type="region of interest" description="Disordered" evidence="1">
    <location>
        <begin position="420"/>
        <end position="460"/>
    </location>
</feature>
<dbReference type="Proteomes" id="UP000092321">
    <property type="component" value="Unassembled WGS sequence"/>
</dbReference>
<comment type="caution">
    <text evidence="2">The sequence shown here is derived from an EMBL/GenBank/DDBJ whole genome shotgun (WGS) entry which is preliminary data.</text>
</comment>
<feature type="compositionally biased region" description="Basic and acidic residues" evidence="1">
    <location>
        <begin position="361"/>
        <end position="371"/>
    </location>
</feature>
<keyword evidence="3" id="KW-1185">Reference proteome</keyword>
<evidence type="ECO:0000313" key="3">
    <source>
        <dbReference type="Proteomes" id="UP000092321"/>
    </source>
</evidence>
<evidence type="ECO:0000313" key="2">
    <source>
        <dbReference type="EMBL" id="OBA27282.1"/>
    </source>
</evidence>
<feature type="compositionally biased region" description="Polar residues" evidence="1">
    <location>
        <begin position="430"/>
        <end position="440"/>
    </location>
</feature>